<sequence>MGERGRRLSVNSYVGTETVTVIIVAKDEAGGIQSVIEQVKPYSDEVLVVDGHSKDKTREFAEQAGARVILDNGLGKGDAYKMGAEAANSNILVFIDADGSHEPSDIPKLVQLITCGQADMVIASRMMGGSDEFHGNTSNYLRMVGGGLITLIINLRYKTQLTDVLNGFRAIKRDVFLSLKLTANDFDIEHEMIITCLRMGFKVRETASHEYERKWGKSKLPTFRKTHIFLWRLFLGITHAIERTQCR</sequence>
<evidence type="ECO:0000313" key="2">
    <source>
        <dbReference type="EMBL" id="PIP41124.1"/>
    </source>
</evidence>
<feature type="domain" description="Glycosyltransferase 2-like" evidence="1">
    <location>
        <begin position="21"/>
        <end position="176"/>
    </location>
</feature>
<comment type="caution">
    <text evidence="2">The sequence shown here is derived from an EMBL/GenBank/DDBJ whole genome shotgun (WGS) entry which is preliminary data.</text>
</comment>
<dbReference type="PANTHER" id="PTHR48090:SF7">
    <property type="entry name" value="RFBJ PROTEIN"/>
    <property type="match status" value="1"/>
</dbReference>
<evidence type="ECO:0000259" key="1">
    <source>
        <dbReference type="Pfam" id="PF00535"/>
    </source>
</evidence>
<dbReference type="AlphaFoldDB" id="A0A2H0A6Q8"/>
<dbReference type="InterPro" id="IPR029044">
    <property type="entry name" value="Nucleotide-diphossugar_trans"/>
</dbReference>
<dbReference type="Gene3D" id="3.90.550.10">
    <property type="entry name" value="Spore Coat Polysaccharide Biosynthesis Protein SpsA, Chain A"/>
    <property type="match status" value="1"/>
</dbReference>
<proteinExistence type="predicted"/>
<dbReference type="PANTHER" id="PTHR48090">
    <property type="entry name" value="UNDECAPRENYL-PHOSPHATE 4-DEOXY-4-FORMAMIDO-L-ARABINOSE TRANSFERASE-RELATED"/>
    <property type="match status" value="1"/>
</dbReference>
<dbReference type="InterPro" id="IPR050256">
    <property type="entry name" value="Glycosyltransferase_2"/>
</dbReference>
<dbReference type="CDD" id="cd04179">
    <property type="entry name" value="DPM_DPG-synthase_like"/>
    <property type="match status" value="1"/>
</dbReference>
<gene>
    <name evidence="2" type="ORF">COX18_04295</name>
</gene>
<dbReference type="InterPro" id="IPR001173">
    <property type="entry name" value="Glyco_trans_2-like"/>
</dbReference>
<dbReference type="SUPFAM" id="SSF53448">
    <property type="entry name" value="Nucleotide-diphospho-sugar transferases"/>
    <property type="match status" value="1"/>
</dbReference>
<reference evidence="2 3" key="1">
    <citation type="submission" date="2017-09" db="EMBL/GenBank/DDBJ databases">
        <title>Depth-based differentiation of microbial function through sediment-hosted aquifers and enrichment of novel symbionts in the deep terrestrial subsurface.</title>
        <authorList>
            <person name="Probst A.J."/>
            <person name="Ladd B."/>
            <person name="Jarett J.K."/>
            <person name="Geller-Mcgrath D.E."/>
            <person name="Sieber C.M."/>
            <person name="Emerson J.B."/>
            <person name="Anantharaman K."/>
            <person name="Thomas B.C."/>
            <person name="Malmstrom R."/>
            <person name="Stieglmeier M."/>
            <person name="Klingl A."/>
            <person name="Woyke T."/>
            <person name="Ryan C.M."/>
            <person name="Banfield J.F."/>
        </authorList>
    </citation>
    <scope>NUCLEOTIDE SEQUENCE [LARGE SCALE GENOMIC DNA]</scope>
    <source>
        <strain evidence="2">CG23_combo_of_CG06-09_8_20_14_all_40_23</strain>
    </source>
</reference>
<organism evidence="2 3">
    <name type="scientific">Candidatus Desantisbacteria bacterium CG23_combo_of_CG06-09_8_20_14_all_40_23</name>
    <dbReference type="NCBI Taxonomy" id="1974550"/>
    <lineage>
        <taxon>Bacteria</taxon>
        <taxon>Candidatus Desantisiibacteriota</taxon>
    </lineage>
</organism>
<protein>
    <recommendedName>
        <fullName evidence="1">Glycosyltransferase 2-like domain-containing protein</fullName>
    </recommendedName>
</protein>
<dbReference type="Proteomes" id="UP000231067">
    <property type="component" value="Unassembled WGS sequence"/>
</dbReference>
<name>A0A2H0A6Q8_9BACT</name>
<dbReference type="EMBL" id="PCSH01000081">
    <property type="protein sequence ID" value="PIP41124.1"/>
    <property type="molecule type" value="Genomic_DNA"/>
</dbReference>
<dbReference type="Pfam" id="PF00535">
    <property type="entry name" value="Glycos_transf_2"/>
    <property type="match status" value="1"/>
</dbReference>
<evidence type="ECO:0000313" key="3">
    <source>
        <dbReference type="Proteomes" id="UP000231067"/>
    </source>
</evidence>
<accession>A0A2H0A6Q8</accession>